<comment type="similarity">
    <text evidence="2">Belongs to the glycosyl hydrolase 13 family. TreS subfamily.</text>
</comment>
<organism evidence="10 11">
    <name type="scientific">Blattamonas nauphoetae</name>
    <dbReference type="NCBI Taxonomy" id="2049346"/>
    <lineage>
        <taxon>Eukaryota</taxon>
        <taxon>Metamonada</taxon>
        <taxon>Preaxostyla</taxon>
        <taxon>Oxymonadida</taxon>
        <taxon>Blattamonas</taxon>
    </lineage>
</organism>
<dbReference type="CDD" id="cd11334">
    <property type="entry name" value="AmyAc_TreS"/>
    <property type="match status" value="1"/>
</dbReference>
<keyword evidence="6 10" id="KW-0413">Isomerase</keyword>
<feature type="domain" description="Glycosyl hydrolase family 13 catalytic" evidence="9">
    <location>
        <begin position="38"/>
        <end position="431"/>
    </location>
</feature>
<reference evidence="10 11" key="1">
    <citation type="journal article" date="2022" name="bioRxiv">
        <title>Genomics of Preaxostyla Flagellates Illuminates Evolutionary Transitions and the Path Towards Mitochondrial Loss.</title>
        <authorList>
            <person name="Novak L.V.F."/>
            <person name="Treitli S.C."/>
            <person name="Pyrih J."/>
            <person name="Halakuc P."/>
            <person name="Pipaliya S.V."/>
            <person name="Vacek V."/>
            <person name="Brzon O."/>
            <person name="Soukal P."/>
            <person name="Eme L."/>
            <person name="Dacks J.B."/>
            <person name="Karnkowska A."/>
            <person name="Elias M."/>
            <person name="Hampl V."/>
        </authorList>
    </citation>
    <scope>NUCLEOTIDE SEQUENCE [LARGE SCALE GENOMIC DNA]</scope>
    <source>
        <strain evidence="10">NAU3</strain>
        <tissue evidence="10">Gut</tissue>
    </source>
</reference>
<dbReference type="GO" id="GO:0047471">
    <property type="term" value="F:maltose alpha-D-glucosyltransferase activity"/>
    <property type="evidence" value="ECO:0007669"/>
    <property type="project" value="UniProtKB-EC"/>
</dbReference>
<dbReference type="InterPro" id="IPR013780">
    <property type="entry name" value="Glyco_hydro_b"/>
</dbReference>
<dbReference type="SMART" id="SM00642">
    <property type="entry name" value="Aamy"/>
    <property type="match status" value="1"/>
</dbReference>
<feature type="compositionally biased region" description="Polar residues" evidence="8">
    <location>
        <begin position="1"/>
        <end position="10"/>
    </location>
</feature>
<dbReference type="Pfam" id="PF00128">
    <property type="entry name" value="Alpha-amylase"/>
    <property type="match status" value="1"/>
</dbReference>
<evidence type="ECO:0000256" key="7">
    <source>
        <dbReference type="ARBA" id="ARBA00031378"/>
    </source>
</evidence>
<evidence type="ECO:0000256" key="1">
    <source>
        <dbReference type="ARBA" id="ARBA00001595"/>
    </source>
</evidence>
<proteinExistence type="inferred from homology"/>
<dbReference type="SUPFAM" id="SSF51011">
    <property type="entry name" value="Glycosyl hydrolase domain"/>
    <property type="match status" value="1"/>
</dbReference>
<evidence type="ECO:0000256" key="8">
    <source>
        <dbReference type="SAM" id="MobiDB-lite"/>
    </source>
</evidence>
<feature type="region of interest" description="Disordered" evidence="8">
    <location>
        <begin position="1"/>
        <end position="20"/>
    </location>
</feature>
<comment type="catalytic activity">
    <reaction evidence="1">
        <text>D-maltose = alpha,alpha-trehalose</text>
        <dbReference type="Rhea" id="RHEA:15145"/>
        <dbReference type="ChEBI" id="CHEBI:16551"/>
        <dbReference type="ChEBI" id="CHEBI:17306"/>
        <dbReference type="EC" id="5.4.99.16"/>
    </reaction>
</comment>
<dbReference type="PANTHER" id="PTHR10357">
    <property type="entry name" value="ALPHA-AMYLASE FAMILY MEMBER"/>
    <property type="match status" value="1"/>
</dbReference>
<keyword evidence="4" id="KW-0479">Metal-binding</keyword>
<evidence type="ECO:0000313" key="10">
    <source>
        <dbReference type="EMBL" id="KAK2942448.1"/>
    </source>
</evidence>
<dbReference type="InterPro" id="IPR017853">
    <property type="entry name" value="GH"/>
</dbReference>
<name>A0ABQ9WT00_9EUKA</name>
<evidence type="ECO:0000256" key="2">
    <source>
        <dbReference type="ARBA" id="ARBA00005496"/>
    </source>
</evidence>
<dbReference type="InterPro" id="IPR006047">
    <property type="entry name" value="GH13_cat_dom"/>
</dbReference>
<dbReference type="Gene3D" id="2.60.40.1180">
    <property type="entry name" value="Golgi alpha-mannosidase II"/>
    <property type="match status" value="1"/>
</dbReference>
<dbReference type="InterPro" id="IPR032091">
    <property type="entry name" value="Malt_amylase-like_C"/>
</dbReference>
<evidence type="ECO:0000256" key="3">
    <source>
        <dbReference type="ARBA" id="ARBA00012619"/>
    </source>
</evidence>
<dbReference type="NCBIfam" id="TIGR02456">
    <property type="entry name" value="treS_nterm"/>
    <property type="match status" value="1"/>
</dbReference>
<dbReference type="InterPro" id="IPR012810">
    <property type="entry name" value="TreS/a-amylase_N"/>
</dbReference>
<sequence length="767" mass="88512">MYTHQPTPSIRQPHGWHPITKDSNKNDPLWYRRAILYEVHVRAFFDSNGDGKGDFQGLAQKIPYLKKLGVTCLWLLPFCDSPLKDDGYDVRDYCKVHSDFGDITDFKTFLDIAHQHGLRVIVELVMNHTSDQHMWFKESRKGKDNKYSDYYVWGDDPDKFKNVRIIFLDTEKSNWTYDEERKQYFWHRFFSHQPDLNYDCPAVWDEMMNVARFWAKLGVDGFRADAAPYLYQREGTSCENLPESHHFFKELRKMLDKEYPGTCLLSEANQMPAESVQYFGNGDEFHLGFHFPLMPKIFMALKKGIRQPIVEVLKETPPIPPNCQWVMFLRNHDELTLEMVTEEERQFMWEGYASEHQMRCNLGIRRRLLPLLDNDQSQYRLLMSLLISLPGTPVLYYGDEIGMGDNVFLGDRNGVRTPMQWNIDRNAGFSRGDRRRLYLPVNEDEEYGYMVVNVEREEKMPHSILNWTRKIMHIRQEHLVFAEGMLFRCNPSNPHILAFLRVLPTDVIPFTNVNAGRVGEQMTIVPDKDGQQIEGPVMQKISSLNRLRSFSSQALNELTHQPEHLVDSSPPHSMPDLPLAAVAPINIPDSILEGDPVMDEEEDPIATVTVMPNKKEDVVTIVQPTQSTAPPGDLTLESPLFASPPARPPNSTKTEDTPSPSSSITPNLKRNSQFGIPTYIPTAPSIQQFPRTDIPAEVVQNGNSTIVLCVYNFAPTPQYCLLDLPEFDGYRPIELTGGETFPTISNERPYLLTLPQYGWFWFELRKH</sequence>
<accession>A0ABQ9WT00</accession>
<dbReference type="Gene3D" id="3.90.400.10">
    <property type="entry name" value="Oligo-1,6-glucosidase, Domain 2"/>
    <property type="match status" value="1"/>
</dbReference>
<protein>
    <recommendedName>
        <fullName evidence="3">maltose alpha-D-glucosyltransferase</fullName>
        <ecNumber evidence="3">5.4.99.16</ecNumber>
    </recommendedName>
    <alternativeName>
        <fullName evidence="7">Maltose alpha-D-glucosyltransferase</fullName>
    </alternativeName>
</protein>
<feature type="compositionally biased region" description="Polar residues" evidence="8">
    <location>
        <begin position="649"/>
        <end position="671"/>
    </location>
</feature>
<gene>
    <name evidence="10" type="ORF">BLNAU_22638</name>
</gene>
<dbReference type="EC" id="5.4.99.16" evidence="3"/>
<evidence type="ECO:0000256" key="6">
    <source>
        <dbReference type="ARBA" id="ARBA00023235"/>
    </source>
</evidence>
<evidence type="ECO:0000256" key="4">
    <source>
        <dbReference type="ARBA" id="ARBA00022723"/>
    </source>
</evidence>
<dbReference type="EMBL" id="JARBJD010000408">
    <property type="protein sequence ID" value="KAK2942448.1"/>
    <property type="molecule type" value="Genomic_DNA"/>
</dbReference>
<feature type="region of interest" description="Disordered" evidence="8">
    <location>
        <begin position="625"/>
        <end position="671"/>
    </location>
</feature>
<keyword evidence="11" id="KW-1185">Reference proteome</keyword>
<evidence type="ECO:0000256" key="5">
    <source>
        <dbReference type="ARBA" id="ARBA00022837"/>
    </source>
</evidence>
<evidence type="ECO:0000259" key="9">
    <source>
        <dbReference type="SMART" id="SM00642"/>
    </source>
</evidence>
<dbReference type="SUPFAM" id="SSF51445">
    <property type="entry name" value="(Trans)glycosidases"/>
    <property type="match status" value="1"/>
</dbReference>
<keyword evidence="5" id="KW-0106">Calcium</keyword>
<dbReference type="PANTHER" id="PTHR10357:SF219">
    <property type="entry name" value="MALTOSE ALPHA-D-GLUCOSYLTRANSFERASE"/>
    <property type="match status" value="1"/>
</dbReference>
<comment type="caution">
    <text evidence="10">The sequence shown here is derived from an EMBL/GenBank/DDBJ whole genome shotgun (WGS) entry which is preliminary data.</text>
</comment>
<evidence type="ECO:0000313" key="11">
    <source>
        <dbReference type="Proteomes" id="UP001281761"/>
    </source>
</evidence>
<dbReference type="InterPro" id="IPR045857">
    <property type="entry name" value="O16G_dom_2"/>
</dbReference>
<dbReference type="Proteomes" id="UP001281761">
    <property type="component" value="Unassembled WGS sequence"/>
</dbReference>
<dbReference type="Pfam" id="PF16657">
    <property type="entry name" value="Malt_amylase_C"/>
    <property type="match status" value="1"/>
</dbReference>
<dbReference type="Gene3D" id="3.20.20.80">
    <property type="entry name" value="Glycosidases"/>
    <property type="match status" value="1"/>
</dbReference>